<feature type="transmembrane region" description="Helical" evidence="7">
    <location>
        <begin position="413"/>
        <end position="433"/>
    </location>
</feature>
<proteinExistence type="predicted"/>
<keyword evidence="10" id="KW-1185">Reference proteome</keyword>
<dbReference type="Gene3D" id="1.20.1250.20">
    <property type="entry name" value="MFS general substrate transporter like domains"/>
    <property type="match status" value="1"/>
</dbReference>
<feature type="transmembrane region" description="Helical" evidence="7">
    <location>
        <begin position="292"/>
        <end position="311"/>
    </location>
</feature>
<comment type="caution">
    <text evidence="9">The sequence shown here is derived from an EMBL/GenBank/DDBJ whole genome shotgun (WGS) entry which is preliminary data.</text>
</comment>
<evidence type="ECO:0000256" key="3">
    <source>
        <dbReference type="ARBA" id="ARBA00022475"/>
    </source>
</evidence>
<evidence type="ECO:0000256" key="4">
    <source>
        <dbReference type="ARBA" id="ARBA00022692"/>
    </source>
</evidence>
<dbReference type="InterPro" id="IPR020846">
    <property type="entry name" value="MFS_dom"/>
</dbReference>
<keyword evidence="4 7" id="KW-0812">Transmembrane</keyword>
<feature type="domain" description="Major facilitator superfamily (MFS) profile" evidence="8">
    <location>
        <begin position="256"/>
        <end position="446"/>
    </location>
</feature>
<feature type="transmembrane region" description="Helical" evidence="7">
    <location>
        <begin position="202"/>
        <end position="220"/>
    </location>
</feature>
<accession>A0A2N0ZK51</accession>
<evidence type="ECO:0000313" key="10">
    <source>
        <dbReference type="Proteomes" id="UP000233343"/>
    </source>
</evidence>
<comment type="subcellular location">
    <subcellularLocation>
        <location evidence="1">Cell membrane</location>
        <topology evidence="1">Multi-pass membrane protein</topology>
    </subcellularLocation>
</comment>
<dbReference type="GO" id="GO:0005886">
    <property type="term" value="C:plasma membrane"/>
    <property type="evidence" value="ECO:0007669"/>
    <property type="project" value="UniProtKB-SubCell"/>
</dbReference>
<dbReference type="GO" id="GO:0022857">
    <property type="term" value="F:transmembrane transporter activity"/>
    <property type="evidence" value="ECO:0007669"/>
    <property type="project" value="InterPro"/>
</dbReference>
<keyword evidence="5 7" id="KW-1133">Transmembrane helix</keyword>
<evidence type="ECO:0000259" key="8">
    <source>
        <dbReference type="PROSITE" id="PS50850"/>
    </source>
</evidence>
<evidence type="ECO:0000256" key="7">
    <source>
        <dbReference type="SAM" id="Phobius"/>
    </source>
</evidence>
<reference evidence="9 10" key="1">
    <citation type="journal article" date="2010" name="Int. J. Syst. Evol. Microbiol.">
        <title>Bacillus horneckiae sp. nov., isolated from a spacecraft-assembly clean room.</title>
        <authorList>
            <person name="Vaishampayan P."/>
            <person name="Probst A."/>
            <person name="Krishnamurthi S."/>
            <person name="Ghosh S."/>
            <person name="Osman S."/>
            <person name="McDowall A."/>
            <person name="Ruckmani A."/>
            <person name="Mayilraj S."/>
            <person name="Venkateswaran K."/>
        </authorList>
    </citation>
    <scope>NUCLEOTIDE SEQUENCE [LARGE SCALE GENOMIC DNA]</scope>
    <source>
        <strain evidence="10">1PO1SC</strain>
    </source>
</reference>
<keyword evidence="2" id="KW-0813">Transport</keyword>
<gene>
    <name evidence="9" type="ORF">CWS20_05785</name>
</gene>
<evidence type="ECO:0000256" key="2">
    <source>
        <dbReference type="ARBA" id="ARBA00022448"/>
    </source>
</evidence>
<feature type="transmembrane region" description="Helical" evidence="7">
    <location>
        <begin position="81"/>
        <end position="104"/>
    </location>
</feature>
<feature type="transmembrane region" description="Helical" evidence="7">
    <location>
        <begin position="252"/>
        <end position="272"/>
    </location>
</feature>
<protein>
    <submittedName>
        <fullName evidence="9">MFS transporter</fullName>
    </submittedName>
</protein>
<dbReference type="RefSeq" id="WP_066195329.1">
    <property type="nucleotide sequence ID" value="NZ_JAFDQP010000008.1"/>
</dbReference>
<evidence type="ECO:0000256" key="5">
    <source>
        <dbReference type="ARBA" id="ARBA00022989"/>
    </source>
</evidence>
<keyword evidence="3" id="KW-1003">Cell membrane</keyword>
<dbReference type="SUPFAM" id="SSF103473">
    <property type="entry name" value="MFS general substrate transporter"/>
    <property type="match status" value="1"/>
</dbReference>
<name>A0A2N0ZK51_9BACI</name>
<dbReference type="EMBL" id="PISD01000010">
    <property type="protein sequence ID" value="PKG29887.1"/>
    <property type="molecule type" value="Genomic_DNA"/>
</dbReference>
<dbReference type="InterPro" id="IPR011701">
    <property type="entry name" value="MFS"/>
</dbReference>
<feature type="transmembrane region" description="Helical" evidence="7">
    <location>
        <begin position="347"/>
        <end position="372"/>
    </location>
</feature>
<feature type="transmembrane region" description="Helical" evidence="7">
    <location>
        <begin position="384"/>
        <end position="407"/>
    </location>
</feature>
<dbReference type="CDD" id="cd06173">
    <property type="entry name" value="MFS_MefA_like"/>
    <property type="match status" value="1"/>
</dbReference>
<feature type="transmembrane region" description="Helical" evidence="7">
    <location>
        <begin position="116"/>
        <end position="143"/>
    </location>
</feature>
<dbReference type="Proteomes" id="UP000233343">
    <property type="component" value="Unassembled WGS sequence"/>
</dbReference>
<dbReference type="AlphaFoldDB" id="A0A2N0ZK51"/>
<feature type="transmembrane region" description="Helical" evidence="7">
    <location>
        <begin position="320"/>
        <end position="341"/>
    </location>
</feature>
<keyword evidence="6 7" id="KW-0472">Membrane</keyword>
<feature type="transmembrane region" description="Helical" evidence="7">
    <location>
        <begin position="54"/>
        <end position="75"/>
    </location>
</feature>
<evidence type="ECO:0000256" key="6">
    <source>
        <dbReference type="ARBA" id="ARBA00023136"/>
    </source>
</evidence>
<sequence length="446" mass="48815">MEHPYMLEIAKQKAQEMIDSASSPNSYIEFPFEPHRQPRTIWDVPGYKKLFSSYSISIIGQWFDMVALMVVFGYIWDAHPFMLALIPVAYGAPQALLSQFAGVLVDRINKIRLMAFADAVSVLLTVSLYFAGSPWTALILLAIRASVNVVHYPAQASLIRELIPDSMRIKAITWNGGINQAAKIIAPLAGGALLSLFPAKNLLLVTAAAFFISACLLVSLQRQIHLKNKALNLTENQLTFMQQWRIGWKSVVTNRILAMTVSLSLLGMIVIQLVDAQFPALFRDIAPNNPEFMTWIISAIGTGSISSMYVLNRLKEFKQLSWWLCSSLVLIGIGFTGIGLLQAGFAIGLAILLGVLCGIGCGISIIISNYVIQTVPEADHVSTIAGIFQTLMSTSVFVSPLIGAAIIQLTSVRAAFISCGTLLILFAAVPILFKKRQPSLLRQNSI</sequence>
<dbReference type="PANTHER" id="PTHR43266:SF2">
    <property type="entry name" value="MAJOR FACILITATOR SUPERFAMILY (MFS) PROFILE DOMAIN-CONTAINING PROTEIN"/>
    <property type="match status" value="1"/>
</dbReference>
<evidence type="ECO:0000313" key="9">
    <source>
        <dbReference type="EMBL" id="PKG29887.1"/>
    </source>
</evidence>
<evidence type="ECO:0000256" key="1">
    <source>
        <dbReference type="ARBA" id="ARBA00004651"/>
    </source>
</evidence>
<dbReference type="PROSITE" id="PS50850">
    <property type="entry name" value="MFS"/>
    <property type="match status" value="1"/>
</dbReference>
<dbReference type="PANTHER" id="PTHR43266">
    <property type="entry name" value="MACROLIDE-EFFLUX PROTEIN"/>
    <property type="match status" value="1"/>
</dbReference>
<organism evidence="9 10">
    <name type="scientific">Cytobacillus horneckiae</name>
    <dbReference type="NCBI Taxonomy" id="549687"/>
    <lineage>
        <taxon>Bacteria</taxon>
        <taxon>Bacillati</taxon>
        <taxon>Bacillota</taxon>
        <taxon>Bacilli</taxon>
        <taxon>Bacillales</taxon>
        <taxon>Bacillaceae</taxon>
        <taxon>Cytobacillus</taxon>
    </lineage>
</organism>
<dbReference type="InterPro" id="IPR036259">
    <property type="entry name" value="MFS_trans_sf"/>
</dbReference>
<dbReference type="Pfam" id="PF07690">
    <property type="entry name" value="MFS_1"/>
    <property type="match status" value="1"/>
</dbReference>